<name>Q6ZAX2_ORYSJ</name>
<sequence length="79" mass="8747">MALTRRVWHFVGLAGVGGGAAREGSRRLDPNVEKFLGPIRLPSMTPKRLLCRFALEGLAGTAQPQSPRTRNRYSTRIKT</sequence>
<reference evidence="2" key="2">
    <citation type="journal article" date="2008" name="Nucleic Acids Res.">
        <title>The rice annotation project database (RAP-DB): 2008 update.</title>
        <authorList>
            <consortium name="The rice annotation project (RAP)"/>
        </authorList>
    </citation>
    <scope>GENOME REANNOTATION</scope>
    <source>
        <strain evidence="2">cv. Nipponbare</strain>
    </source>
</reference>
<evidence type="ECO:0000313" key="2">
    <source>
        <dbReference type="Proteomes" id="UP000000763"/>
    </source>
</evidence>
<reference evidence="2" key="1">
    <citation type="journal article" date="2005" name="Nature">
        <title>The map-based sequence of the rice genome.</title>
        <authorList>
            <consortium name="International rice genome sequencing project (IRGSP)"/>
            <person name="Matsumoto T."/>
            <person name="Wu J."/>
            <person name="Kanamori H."/>
            <person name="Katayose Y."/>
            <person name="Fujisawa M."/>
            <person name="Namiki N."/>
            <person name="Mizuno H."/>
            <person name="Yamamoto K."/>
            <person name="Antonio B.A."/>
            <person name="Baba T."/>
            <person name="Sakata K."/>
            <person name="Nagamura Y."/>
            <person name="Aoki H."/>
            <person name="Arikawa K."/>
            <person name="Arita K."/>
            <person name="Bito T."/>
            <person name="Chiden Y."/>
            <person name="Fujitsuka N."/>
            <person name="Fukunaka R."/>
            <person name="Hamada M."/>
            <person name="Harada C."/>
            <person name="Hayashi A."/>
            <person name="Hijishita S."/>
            <person name="Honda M."/>
            <person name="Hosokawa S."/>
            <person name="Ichikawa Y."/>
            <person name="Idonuma A."/>
            <person name="Iijima M."/>
            <person name="Ikeda M."/>
            <person name="Ikeno M."/>
            <person name="Ito K."/>
            <person name="Ito S."/>
            <person name="Ito T."/>
            <person name="Ito Y."/>
            <person name="Ito Y."/>
            <person name="Iwabuchi A."/>
            <person name="Kamiya K."/>
            <person name="Karasawa W."/>
            <person name="Kurita K."/>
            <person name="Katagiri S."/>
            <person name="Kikuta A."/>
            <person name="Kobayashi H."/>
            <person name="Kobayashi N."/>
            <person name="Machita K."/>
            <person name="Maehara T."/>
            <person name="Masukawa M."/>
            <person name="Mizubayashi T."/>
            <person name="Mukai Y."/>
            <person name="Nagasaki H."/>
            <person name="Nagata Y."/>
            <person name="Naito S."/>
            <person name="Nakashima M."/>
            <person name="Nakama Y."/>
            <person name="Nakamichi Y."/>
            <person name="Nakamura M."/>
            <person name="Meguro A."/>
            <person name="Negishi M."/>
            <person name="Ohta I."/>
            <person name="Ohta T."/>
            <person name="Okamoto M."/>
            <person name="Ono N."/>
            <person name="Saji S."/>
            <person name="Sakaguchi M."/>
            <person name="Sakai K."/>
            <person name="Shibata M."/>
            <person name="Shimokawa T."/>
            <person name="Song J."/>
            <person name="Takazaki Y."/>
            <person name="Terasawa K."/>
            <person name="Tsugane M."/>
            <person name="Tsuji K."/>
            <person name="Ueda S."/>
            <person name="Waki K."/>
            <person name="Yamagata H."/>
            <person name="Yamamoto M."/>
            <person name="Yamamoto S."/>
            <person name="Yamane H."/>
            <person name="Yoshiki S."/>
            <person name="Yoshihara R."/>
            <person name="Yukawa K."/>
            <person name="Zhong H."/>
            <person name="Yano M."/>
            <person name="Yuan Q."/>
            <person name="Ouyang S."/>
            <person name="Liu J."/>
            <person name="Jones K.M."/>
            <person name="Gansberger K."/>
            <person name="Moffat K."/>
            <person name="Hill J."/>
            <person name="Bera J."/>
            <person name="Fadrosh D."/>
            <person name="Jin S."/>
            <person name="Johri S."/>
            <person name="Kim M."/>
            <person name="Overton L."/>
            <person name="Reardon M."/>
            <person name="Tsitrin T."/>
            <person name="Vuong H."/>
            <person name="Weaver B."/>
            <person name="Ciecko A."/>
            <person name="Tallon L."/>
            <person name="Jackson J."/>
            <person name="Pai G."/>
            <person name="Aken S.V."/>
            <person name="Utterback T."/>
            <person name="Reidmuller S."/>
            <person name="Feldblyum T."/>
            <person name="Hsiao J."/>
            <person name="Zismann V."/>
            <person name="Iobst S."/>
            <person name="de Vazeille A.R."/>
            <person name="Buell C.R."/>
            <person name="Ying K."/>
            <person name="Li Y."/>
            <person name="Lu T."/>
            <person name="Huang Y."/>
            <person name="Zhao Q."/>
            <person name="Feng Q."/>
            <person name="Zhang L."/>
            <person name="Zhu J."/>
            <person name="Weng Q."/>
            <person name="Mu J."/>
            <person name="Lu Y."/>
            <person name="Fan D."/>
            <person name="Liu Y."/>
            <person name="Guan J."/>
            <person name="Zhang Y."/>
            <person name="Yu S."/>
            <person name="Liu X."/>
            <person name="Zhang Y."/>
            <person name="Hong G."/>
            <person name="Han B."/>
            <person name="Choisne N."/>
            <person name="Demange N."/>
            <person name="Orjeda G."/>
            <person name="Samain S."/>
            <person name="Cattolico L."/>
            <person name="Pelletier E."/>
            <person name="Couloux A."/>
            <person name="Segurens B."/>
            <person name="Wincker P."/>
            <person name="D'Hont A."/>
            <person name="Scarpelli C."/>
            <person name="Weissenbach J."/>
            <person name="Salanoubat M."/>
            <person name="Quetier F."/>
            <person name="Yu Y."/>
            <person name="Kim H.R."/>
            <person name="Rambo T."/>
            <person name="Currie J."/>
            <person name="Collura K."/>
            <person name="Luo M."/>
            <person name="Yang T."/>
            <person name="Ammiraju J.S.S."/>
            <person name="Engler F."/>
            <person name="Soderlund C."/>
            <person name="Wing R.A."/>
            <person name="Palmer L.E."/>
            <person name="de la Bastide M."/>
            <person name="Spiegel L."/>
            <person name="Nascimento L."/>
            <person name="Zutavern T."/>
            <person name="O'Shaughnessy A."/>
            <person name="Dike S."/>
            <person name="Dedhia N."/>
            <person name="Preston R."/>
            <person name="Balija V."/>
            <person name="McCombie W.R."/>
            <person name="Chow T."/>
            <person name="Chen H."/>
            <person name="Chung M."/>
            <person name="Chen C."/>
            <person name="Shaw J."/>
            <person name="Wu H."/>
            <person name="Hsiao K."/>
            <person name="Chao Y."/>
            <person name="Chu M."/>
            <person name="Cheng C."/>
            <person name="Hour A."/>
            <person name="Lee P."/>
            <person name="Lin S."/>
            <person name="Lin Y."/>
            <person name="Liou J."/>
            <person name="Liu S."/>
            <person name="Hsing Y."/>
            <person name="Raghuvanshi S."/>
            <person name="Mohanty A."/>
            <person name="Bharti A.K."/>
            <person name="Gaur A."/>
            <person name="Gupta V."/>
            <person name="Kumar D."/>
            <person name="Ravi V."/>
            <person name="Vij S."/>
            <person name="Kapur A."/>
            <person name="Khurana P."/>
            <person name="Khurana P."/>
            <person name="Khurana J.P."/>
            <person name="Tyagi A.K."/>
            <person name="Gaikwad K."/>
            <person name="Singh A."/>
            <person name="Dalal V."/>
            <person name="Srivastava S."/>
            <person name="Dixit A."/>
            <person name="Pal A.K."/>
            <person name="Ghazi I.A."/>
            <person name="Yadav M."/>
            <person name="Pandit A."/>
            <person name="Bhargava A."/>
            <person name="Sureshbabu K."/>
            <person name="Batra K."/>
            <person name="Sharma T.R."/>
            <person name="Mohapatra T."/>
            <person name="Singh N.K."/>
            <person name="Messing J."/>
            <person name="Nelson A.B."/>
            <person name="Fuks G."/>
            <person name="Kavchok S."/>
            <person name="Keizer G."/>
            <person name="Linton E."/>
            <person name="Llaca V."/>
            <person name="Song R."/>
            <person name="Tanyolac B."/>
            <person name="Young S."/>
            <person name="Ho-Il K."/>
            <person name="Hahn J.H."/>
            <person name="Sangsakoo G."/>
            <person name="Vanavichit A."/>
            <person name="de Mattos Luiz.A.T."/>
            <person name="Zimmer P.D."/>
            <person name="Malone G."/>
            <person name="Dellagostin O."/>
            <person name="de Oliveira A.C."/>
            <person name="Bevan M."/>
            <person name="Bancroft I."/>
            <person name="Minx P."/>
            <person name="Cordum H."/>
            <person name="Wilson R."/>
            <person name="Cheng Z."/>
            <person name="Jin W."/>
            <person name="Jiang J."/>
            <person name="Leong S.A."/>
            <person name="Iwama H."/>
            <person name="Gojobori T."/>
            <person name="Itoh T."/>
            <person name="Niimura Y."/>
            <person name="Fujii Y."/>
            <person name="Habara T."/>
            <person name="Sakai H."/>
            <person name="Sato Y."/>
            <person name="Wilson G."/>
            <person name="Kumar K."/>
            <person name="McCouch S."/>
            <person name="Juretic N."/>
            <person name="Hoen D."/>
            <person name="Wright S."/>
            <person name="Bruskiewich R."/>
            <person name="Bureau T."/>
            <person name="Miyao A."/>
            <person name="Hirochika H."/>
            <person name="Nishikawa T."/>
            <person name="Kadowaki K."/>
            <person name="Sugiura M."/>
            <person name="Burr B."/>
            <person name="Sasaki T."/>
        </authorList>
    </citation>
    <scope>NUCLEOTIDE SEQUENCE [LARGE SCALE GENOMIC DNA]</scope>
    <source>
        <strain evidence="2">cv. Nipponbare</strain>
    </source>
</reference>
<gene>
    <name evidence="1" type="primary">OJ1540_G08.32</name>
</gene>
<dbReference type="AlphaFoldDB" id="Q6ZAX2"/>
<dbReference type="EMBL" id="AP004650">
    <property type="protein sequence ID" value="BAC99613.1"/>
    <property type="molecule type" value="Genomic_DNA"/>
</dbReference>
<organism evidence="1 2">
    <name type="scientific">Oryza sativa subsp. japonica</name>
    <name type="common">Rice</name>
    <dbReference type="NCBI Taxonomy" id="39947"/>
    <lineage>
        <taxon>Eukaryota</taxon>
        <taxon>Viridiplantae</taxon>
        <taxon>Streptophyta</taxon>
        <taxon>Embryophyta</taxon>
        <taxon>Tracheophyta</taxon>
        <taxon>Spermatophyta</taxon>
        <taxon>Magnoliopsida</taxon>
        <taxon>Liliopsida</taxon>
        <taxon>Poales</taxon>
        <taxon>Poaceae</taxon>
        <taxon>BOP clade</taxon>
        <taxon>Oryzoideae</taxon>
        <taxon>Oryzeae</taxon>
        <taxon>Oryzinae</taxon>
        <taxon>Oryza</taxon>
        <taxon>Oryza sativa</taxon>
    </lineage>
</organism>
<evidence type="ECO:0000313" key="1">
    <source>
        <dbReference type="EMBL" id="BAC99613.1"/>
    </source>
</evidence>
<accession>Q6ZAX2</accession>
<proteinExistence type="predicted"/>
<dbReference type="Proteomes" id="UP000000763">
    <property type="component" value="Chromosome 8"/>
</dbReference>
<protein>
    <submittedName>
        <fullName evidence="1">Uncharacterized protein</fullName>
    </submittedName>
</protein>